<feature type="domain" description="DUF7907" evidence="2">
    <location>
        <begin position="36"/>
        <end position="204"/>
    </location>
</feature>
<comment type="caution">
    <text evidence="3">The sequence shown here is derived from an EMBL/GenBank/DDBJ whole genome shotgun (WGS) entry which is preliminary data.</text>
</comment>
<accession>A0A0B2X4Y1</accession>
<feature type="chain" id="PRO_5002079993" description="DUF7907 domain-containing protein" evidence="1">
    <location>
        <begin position="18"/>
        <end position="240"/>
    </location>
</feature>
<dbReference type="OrthoDB" id="3518533at2759"/>
<reference evidence="3 4" key="1">
    <citation type="journal article" date="2014" name="Proc. Natl. Acad. Sci. U.S.A.">
        <title>Trajectory and genomic determinants of fungal-pathogen speciation and host adaptation.</title>
        <authorList>
            <person name="Hu X."/>
            <person name="Xiao G."/>
            <person name="Zheng P."/>
            <person name="Shang Y."/>
            <person name="Su Y."/>
            <person name="Zhang X."/>
            <person name="Liu X."/>
            <person name="Zhan S."/>
            <person name="St Leger R.J."/>
            <person name="Wang C."/>
        </authorList>
    </citation>
    <scope>NUCLEOTIDE SEQUENCE [LARGE SCALE GENOMIC DNA]</scope>
    <source>
        <strain evidence="3 4">ARSEF 1941</strain>
    </source>
</reference>
<name>A0A0B2X4Y1_METAS</name>
<keyword evidence="4" id="KW-1185">Reference proteome</keyword>
<protein>
    <recommendedName>
        <fullName evidence="2">DUF7907 domain-containing protein</fullName>
    </recommendedName>
</protein>
<evidence type="ECO:0000259" key="2">
    <source>
        <dbReference type="Pfam" id="PF25484"/>
    </source>
</evidence>
<evidence type="ECO:0000313" key="3">
    <source>
        <dbReference type="EMBL" id="KHO01429.1"/>
    </source>
</evidence>
<feature type="signal peptide" evidence="1">
    <location>
        <begin position="1"/>
        <end position="17"/>
    </location>
</feature>
<proteinExistence type="predicted"/>
<organism evidence="3 4">
    <name type="scientific">Metarhizium album (strain ARSEF 1941)</name>
    <dbReference type="NCBI Taxonomy" id="1081103"/>
    <lineage>
        <taxon>Eukaryota</taxon>
        <taxon>Fungi</taxon>
        <taxon>Dikarya</taxon>
        <taxon>Ascomycota</taxon>
        <taxon>Pezizomycotina</taxon>
        <taxon>Sordariomycetes</taxon>
        <taxon>Hypocreomycetidae</taxon>
        <taxon>Hypocreales</taxon>
        <taxon>Clavicipitaceae</taxon>
        <taxon>Metarhizium</taxon>
    </lineage>
</organism>
<gene>
    <name evidence="3" type="ORF">MAM_00430</name>
</gene>
<dbReference type="RefSeq" id="XP_040682494.1">
    <property type="nucleotide sequence ID" value="XM_040819229.1"/>
</dbReference>
<evidence type="ECO:0000256" key="1">
    <source>
        <dbReference type="SAM" id="SignalP"/>
    </source>
</evidence>
<dbReference type="AlphaFoldDB" id="A0A0B2X4Y1"/>
<sequence length="240" mass="25646">MLILAAASLTLIGLSAASPLGERQQVVPNYPSKSASKGFRLVVNVTDPSTDFQPPIQNTYVSSIHVGAGLALVGQGPDAARGRIFYQNGTVTQQRYSQSNVLSDSGTPPFPSGLKLVKDPDSETLSTAHLDGGPGQAGIGITRFPEPYAFLYPETWVACNESLRYYQGQYFVIFKQANTTIGDDASINPNVPDGCIAVRLVPECTQLNDLPAGAIASHEHALDSECYPDVKSLDWAQYGP</sequence>
<evidence type="ECO:0000313" key="4">
    <source>
        <dbReference type="Proteomes" id="UP000030816"/>
    </source>
</evidence>
<dbReference type="EMBL" id="AZHE01000001">
    <property type="protein sequence ID" value="KHO01429.1"/>
    <property type="molecule type" value="Genomic_DNA"/>
</dbReference>
<dbReference type="InterPro" id="IPR057229">
    <property type="entry name" value="DUF7907"/>
</dbReference>
<dbReference type="Pfam" id="PF25484">
    <property type="entry name" value="DUF7907"/>
    <property type="match status" value="1"/>
</dbReference>
<dbReference type="HOGENOM" id="CLU_102302_0_0_1"/>
<dbReference type="STRING" id="1081103.A0A0B2X4Y1"/>
<dbReference type="Proteomes" id="UP000030816">
    <property type="component" value="Unassembled WGS sequence"/>
</dbReference>
<dbReference type="GeneID" id="63734885"/>
<keyword evidence="1" id="KW-0732">Signal</keyword>